<dbReference type="Gene3D" id="1.10.3720.10">
    <property type="entry name" value="MetI-like"/>
    <property type="match status" value="1"/>
</dbReference>
<comment type="subcellular location">
    <subcellularLocation>
        <location evidence="1 8">Cell membrane</location>
        <topology evidence="1 8">Multi-pass membrane protein</topology>
    </subcellularLocation>
</comment>
<keyword evidence="11" id="KW-1185">Reference proteome</keyword>
<evidence type="ECO:0000256" key="5">
    <source>
        <dbReference type="ARBA" id="ARBA00022692"/>
    </source>
</evidence>
<keyword evidence="6 8" id="KW-1133">Transmembrane helix</keyword>
<keyword evidence="7 8" id="KW-0472">Membrane</keyword>
<feature type="domain" description="ABC transmembrane type-1" evidence="9">
    <location>
        <begin position="15"/>
        <end position="209"/>
    </location>
</feature>
<dbReference type="SUPFAM" id="SSF161098">
    <property type="entry name" value="MetI-like"/>
    <property type="match status" value="1"/>
</dbReference>
<evidence type="ECO:0000313" key="10">
    <source>
        <dbReference type="EMBL" id="EIM58118.1"/>
    </source>
</evidence>
<keyword evidence="4" id="KW-1003">Cell membrane</keyword>
<dbReference type="NCBIfam" id="NF008049">
    <property type="entry name" value="PRK10782.1"/>
    <property type="match status" value="1"/>
</dbReference>
<evidence type="ECO:0000256" key="3">
    <source>
        <dbReference type="ARBA" id="ARBA00022448"/>
    </source>
</evidence>
<dbReference type="Pfam" id="PF00528">
    <property type="entry name" value="BPD_transp_1"/>
    <property type="match status" value="1"/>
</dbReference>
<dbReference type="Proteomes" id="UP000005753">
    <property type="component" value="Chromosome"/>
</dbReference>
<dbReference type="FunFam" id="1.10.3720.10:FF:000002">
    <property type="entry name" value="D-methionine ABC transporter permease MetI"/>
    <property type="match status" value="1"/>
</dbReference>
<dbReference type="EMBL" id="CM001487">
    <property type="protein sequence ID" value="EIM58118.1"/>
    <property type="molecule type" value="Genomic_DNA"/>
</dbReference>
<evidence type="ECO:0000256" key="8">
    <source>
        <dbReference type="RuleBase" id="RU363032"/>
    </source>
</evidence>
<dbReference type="OrthoDB" id="9793490at2"/>
<evidence type="ECO:0000259" key="9">
    <source>
        <dbReference type="PROSITE" id="PS50928"/>
    </source>
</evidence>
<evidence type="ECO:0000256" key="7">
    <source>
        <dbReference type="ARBA" id="ARBA00023136"/>
    </source>
</evidence>
<accession>I5AWE5</accession>
<evidence type="ECO:0000256" key="2">
    <source>
        <dbReference type="ARBA" id="ARBA00007069"/>
    </source>
</evidence>
<feature type="transmembrane region" description="Helical" evidence="8">
    <location>
        <begin position="83"/>
        <end position="106"/>
    </location>
</feature>
<reference evidence="10 11" key="1">
    <citation type="submission" date="2010-08" db="EMBL/GenBank/DDBJ databases">
        <authorList>
            <consortium name="US DOE Joint Genome Institute (JGI-PGF)"/>
            <person name="Lucas S."/>
            <person name="Copeland A."/>
            <person name="Lapidus A."/>
            <person name="Cheng J.-F."/>
            <person name="Bruce D."/>
            <person name="Goodwin L."/>
            <person name="Pitluck S."/>
            <person name="Land M.L."/>
            <person name="Hauser L."/>
            <person name="Chang Y.-J."/>
            <person name="Anderson I.J."/>
            <person name="Johnson E."/>
            <person name="Mulhopadhyay B."/>
            <person name="Kyrpides N."/>
            <person name="Woyke T.J."/>
        </authorList>
    </citation>
    <scope>NUCLEOTIDE SEQUENCE [LARGE SCALE GENOMIC DNA]</scope>
    <source>
        <strain evidence="10 11">6</strain>
    </source>
</reference>
<feature type="transmembrane region" description="Helical" evidence="8">
    <location>
        <begin position="20"/>
        <end position="41"/>
    </location>
</feature>
<protein>
    <submittedName>
        <fullName evidence="10">ABC-type metal ion transport system, permease component</fullName>
    </submittedName>
</protein>
<dbReference type="CDD" id="cd06261">
    <property type="entry name" value="TM_PBP2"/>
    <property type="match status" value="1"/>
</dbReference>
<evidence type="ECO:0000313" key="11">
    <source>
        <dbReference type="Proteomes" id="UP000005753"/>
    </source>
</evidence>
<dbReference type="InterPro" id="IPR035906">
    <property type="entry name" value="MetI-like_sf"/>
</dbReference>
<dbReference type="GO" id="GO:0005886">
    <property type="term" value="C:plasma membrane"/>
    <property type="evidence" value="ECO:0007669"/>
    <property type="project" value="UniProtKB-SubCell"/>
</dbReference>
<dbReference type="AlphaFoldDB" id="I5AWE5"/>
<sequence>MILDLATWKMLGQGIWETLYMVLASTFIGYVFGLPLGVLLVATKPDGIHPNRILYSVIGLIINILRSIPFVILLILVLPVTRVIVGTSLGAKAVIPALTFAAAPYIARMVESELAEVNKGVIEAAKAMGASDGQIIRKVLLPEAKPSLILGAALVLTTVVGYSCMSGFVGGGGLGDIAVRYGYYRYDIPVMLVAVVFLILLVQAIQLAGNKLYAKTDKRIR</sequence>
<dbReference type="eggNOG" id="COG2011">
    <property type="taxonomic scope" value="Bacteria"/>
</dbReference>
<keyword evidence="5 8" id="KW-0812">Transmembrane</keyword>
<dbReference type="GO" id="GO:0048473">
    <property type="term" value="P:D-methionine transmembrane transport"/>
    <property type="evidence" value="ECO:0007669"/>
    <property type="project" value="TreeGrafter"/>
</dbReference>
<feature type="transmembrane region" description="Helical" evidence="8">
    <location>
        <begin position="53"/>
        <end position="77"/>
    </location>
</feature>
<feature type="transmembrane region" description="Helical" evidence="8">
    <location>
        <begin position="147"/>
        <end position="168"/>
    </location>
</feature>
<evidence type="ECO:0000256" key="1">
    <source>
        <dbReference type="ARBA" id="ARBA00004651"/>
    </source>
</evidence>
<evidence type="ECO:0000256" key="6">
    <source>
        <dbReference type="ARBA" id="ARBA00022989"/>
    </source>
</evidence>
<dbReference type="HOGENOM" id="CLU_077375_0_1_9"/>
<dbReference type="PROSITE" id="PS50928">
    <property type="entry name" value="ABC_TM1"/>
    <property type="match status" value="1"/>
</dbReference>
<dbReference type="InterPro" id="IPR051322">
    <property type="entry name" value="AA_ABC_Transporter_Permease"/>
</dbReference>
<reference evidence="10 11" key="2">
    <citation type="submission" date="2012-02" db="EMBL/GenBank/DDBJ databases">
        <title>Improved High-Quality Draft sequence of Eubacterium cellulosolvens 6.</title>
        <authorList>
            <consortium name="US DOE Joint Genome Institute"/>
            <person name="Lucas S."/>
            <person name="Han J."/>
            <person name="Lapidus A."/>
            <person name="Cheng J.-F."/>
            <person name="Goodwin L."/>
            <person name="Pitluck S."/>
            <person name="Peters L."/>
            <person name="Mikhailova N."/>
            <person name="Gu W."/>
            <person name="Detter J.C."/>
            <person name="Han C."/>
            <person name="Tapia R."/>
            <person name="Land M."/>
            <person name="Hauser L."/>
            <person name="Kyrpides N."/>
            <person name="Ivanova N."/>
            <person name="Pagani I."/>
            <person name="Johnson E."/>
            <person name="Mukhopadhyay B."/>
            <person name="Anderson I."/>
            <person name="Woyke T."/>
        </authorList>
    </citation>
    <scope>NUCLEOTIDE SEQUENCE [LARGE SCALE GENOMIC DNA]</scope>
    <source>
        <strain evidence="10 11">6</strain>
    </source>
</reference>
<keyword evidence="3 8" id="KW-0813">Transport</keyword>
<comment type="similarity">
    <text evidence="2">Belongs to the binding-protein-dependent transport system permease family. CysTW subfamily.</text>
</comment>
<name>I5AWE5_EUBC6</name>
<organism evidence="10 11">
    <name type="scientific">Eubacterium cellulosolvens (strain ATCC 43171 / JCM 9499 / 6)</name>
    <name type="common">Cillobacterium cellulosolvens</name>
    <dbReference type="NCBI Taxonomy" id="633697"/>
    <lineage>
        <taxon>Bacteria</taxon>
        <taxon>Bacillati</taxon>
        <taxon>Bacillota</taxon>
        <taxon>Clostridia</taxon>
        <taxon>Eubacteriales</taxon>
        <taxon>Eubacteriaceae</taxon>
        <taxon>Eubacterium</taxon>
    </lineage>
</organism>
<dbReference type="STRING" id="633697.EubceDRAFT1_2389"/>
<proteinExistence type="inferred from homology"/>
<dbReference type="PANTHER" id="PTHR30450">
    <property type="entry name" value="ABC TRANSPORTER PERMEASE"/>
    <property type="match status" value="1"/>
</dbReference>
<feature type="transmembrane region" description="Helical" evidence="8">
    <location>
        <begin position="188"/>
        <end position="209"/>
    </location>
</feature>
<dbReference type="InterPro" id="IPR000515">
    <property type="entry name" value="MetI-like"/>
</dbReference>
<dbReference type="PANTHER" id="PTHR30450:SF1">
    <property type="entry name" value="D-METHIONINE TRANSPORT SYSTEM PERMEASE PROTEIN METI-RELATED"/>
    <property type="match status" value="1"/>
</dbReference>
<gene>
    <name evidence="10" type="ORF">EubceDRAFT1_2389</name>
</gene>
<evidence type="ECO:0000256" key="4">
    <source>
        <dbReference type="ARBA" id="ARBA00022475"/>
    </source>
</evidence>